<protein>
    <recommendedName>
        <fullName evidence="7">Xylanolytic transcriptional activator regulatory domain-containing protein</fullName>
    </recommendedName>
</protein>
<dbReference type="AlphaFoldDB" id="A0A1E3B1T8"/>
<keyword evidence="5" id="KW-0539">Nucleus</keyword>
<accession>A0A1E3B1T8</accession>
<evidence type="ECO:0000256" key="1">
    <source>
        <dbReference type="ARBA" id="ARBA00004123"/>
    </source>
</evidence>
<dbReference type="EMBL" id="JXNT01000020">
    <property type="protein sequence ID" value="ODM14920.1"/>
    <property type="molecule type" value="Genomic_DNA"/>
</dbReference>
<feature type="region of interest" description="Disordered" evidence="6">
    <location>
        <begin position="234"/>
        <end position="253"/>
    </location>
</feature>
<evidence type="ECO:0000256" key="2">
    <source>
        <dbReference type="ARBA" id="ARBA00022723"/>
    </source>
</evidence>
<keyword evidence="3" id="KW-0805">Transcription regulation</keyword>
<feature type="region of interest" description="Disordered" evidence="6">
    <location>
        <begin position="167"/>
        <end position="189"/>
    </location>
</feature>
<keyword evidence="9" id="KW-1185">Reference proteome</keyword>
<evidence type="ECO:0000313" key="8">
    <source>
        <dbReference type="EMBL" id="ODM14920.1"/>
    </source>
</evidence>
<evidence type="ECO:0000256" key="6">
    <source>
        <dbReference type="SAM" id="MobiDB-lite"/>
    </source>
</evidence>
<dbReference type="PANTHER" id="PTHR47338:SF6">
    <property type="entry name" value="ZN(II)2CYS6 TRANSCRIPTION FACTOR (EUROFUNG)"/>
    <property type="match status" value="1"/>
</dbReference>
<feature type="compositionally biased region" description="Low complexity" evidence="6">
    <location>
        <begin position="243"/>
        <end position="253"/>
    </location>
</feature>
<proteinExistence type="predicted"/>
<dbReference type="CDD" id="cd12148">
    <property type="entry name" value="fungal_TF_MHR"/>
    <property type="match status" value="1"/>
</dbReference>
<dbReference type="GO" id="GO:0000981">
    <property type="term" value="F:DNA-binding transcription factor activity, RNA polymerase II-specific"/>
    <property type="evidence" value="ECO:0007669"/>
    <property type="project" value="InterPro"/>
</dbReference>
<dbReference type="VEuPathDB" id="FungiDB:SI65_09672"/>
<sequence>MRVGNRVKHIFSFSFTNRRPNRSMWKEKSPVVITDDDSSSSYSDDSDYDDAIHISEDEGSDPSDVDVDDDDDEYATSPSKRVRIISWRLDNNKMVPGRCRWTLEQERRLQAAQQQLARCQKAWSSEQEVWLKHIEKLHEEKAAHEDFVHLRAKQQQDERVHFRKALKRREQEQGDSGTASEEDEGLRRNQNNGILDTEYLIFDYDAARRLAWAIAIEDRLASLEEKVDFIMKGSKPCDEDPSPAKSSSNSLPSESNYVLNSLLTPELGFEGPEDSSLHISSPTVAKTVELYFQYCHRQPIWCFNYEDLEEMGFLPKELVYSILTLTSRFYAHDHDQAQFYSNTARTLIMLRVASGTVDLETIESLCLLTYSLFMDGNVSLGQFHLGFAFQLCLTAMIDVEAAAPTEGPLAQRKKRVFWSLLSLERSYGHQNRLLRLSAEPLCPCCVPDKTEGDETMSCSDPEIDIWSLSSHFGWVWSRVRTYVSDCAQNNLKEPWRHESMYTMILSDLTSAENKLSQNHRYDSVKFYERTASEVRLNKSYWGPWLKLQFTYHCILTMLNHPFLYIVASQHNPNLAIPNAFWRRSSELALLHATWIVRIIDMVTEKEMRLTEAFFGHAAAVAATVHLYYCRAADPRLKFKSKTDLAKCRRFLEGFVGFSPACRALDQTLEKIIHMAFGSENVDYDWTPSRIYLSVSLMWDILRANCMPESQEPSTTGLLHPSLAPTITRESSAQSSSTLEIIVAMSPEVTVNTADGGQAAHMPPRVRSMTATMTTPAPSSPDVDLGGERLVVPNDNLMLKTPWLWTDPSQFGDVDGLNRQELENSMDGLFTWWDLGNL</sequence>
<dbReference type="InterPro" id="IPR007219">
    <property type="entry name" value="XnlR_reg_dom"/>
</dbReference>
<feature type="region of interest" description="Disordered" evidence="6">
    <location>
        <begin position="25"/>
        <end position="75"/>
    </location>
</feature>
<feature type="domain" description="Xylanolytic transcriptional activator regulatory" evidence="7">
    <location>
        <begin position="290"/>
        <end position="426"/>
    </location>
</feature>
<feature type="compositionally biased region" description="Acidic residues" evidence="6">
    <location>
        <begin position="34"/>
        <end position="49"/>
    </location>
</feature>
<evidence type="ECO:0000256" key="5">
    <source>
        <dbReference type="ARBA" id="ARBA00023242"/>
    </source>
</evidence>
<dbReference type="InterPro" id="IPR050815">
    <property type="entry name" value="TF_fung"/>
</dbReference>
<dbReference type="GO" id="GO:0003677">
    <property type="term" value="F:DNA binding"/>
    <property type="evidence" value="ECO:0007669"/>
    <property type="project" value="InterPro"/>
</dbReference>
<dbReference type="GO" id="GO:0006351">
    <property type="term" value="P:DNA-templated transcription"/>
    <property type="evidence" value="ECO:0007669"/>
    <property type="project" value="InterPro"/>
</dbReference>
<dbReference type="Pfam" id="PF04082">
    <property type="entry name" value="Fungal_trans"/>
    <property type="match status" value="1"/>
</dbReference>
<organism evidence="8 9">
    <name type="scientific">Aspergillus cristatus</name>
    <name type="common">Chinese Fuzhuan brick tea-fermentation fungus</name>
    <name type="synonym">Eurotium cristatum</name>
    <dbReference type="NCBI Taxonomy" id="573508"/>
    <lineage>
        <taxon>Eukaryota</taxon>
        <taxon>Fungi</taxon>
        <taxon>Dikarya</taxon>
        <taxon>Ascomycota</taxon>
        <taxon>Pezizomycotina</taxon>
        <taxon>Eurotiomycetes</taxon>
        <taxon>Eurotiomycetidae</taxon>
        <taxon>Eurotiales</taxon>
        <taxon>Aspergillaceae</taxon>
        <taxon>Aspergillus</taxon>
        <taxon>Aspergillus subgen. Aspergillus</taxon>
    </lineage>
</organism>
<feature type="compositionally biased region" description="Acidic residues" evidence="6">
    <location>
        <begin position="57"/>
        <end position="74"/>
    </location>
</feature>
<comment type="subcellular location">
    <subcellularLocation>
        <location evidence="1">Nucleus</location>
    </subcellularLocation>
</comment>
<dbReference type="GO" id="GO:0008270">
    <property type="term" value="F:zinc ion binding"/>
    <property type="evidence" value="ECO:0007669"/>
    <property type="project" value="InterPro"/>
</dbReference>
<dbReference type="GO" id="GO:0005634">
    <property type="term" value="C:nucleus"/>
    <property type="evidence" value="ECO:0007669"/>
    <property type="project" value="UniProtKB-SubCell"/>
</dbReference>
<name>A0A1E3B1T8_ASPCR</name>
<comment type="caution">
    <text evidence="8">The sequence shown here is derived from an EMBL/GenBank/DDBJ whole genome shotgun (WGS) entry which is preliminary data.</text>
</comment>
<dbReference type="STRING" id="573508.A0A1E3B1T8"/>
<reference evidence="8 9" key="1">
    <citation type="journal article" date="2016" name="BMC Genomics">
        <title>Comparative genomic and transcriptomic analyses of the Fuzhuan brick tea-fermentation fungus Aspergillus cristatus.</title>
        <authorList>
            <person name="Ge Y."/>
            <person name="Wang Y."/>
            <person name="Liu Y."/>
            <person name="Tan Y."/>
            <person name="Ren X."/>
            <person name="Zhang X."/>
            <person name="Hyde K.D."/>
            <person name="Liu Y."/>
            <person name="Liu Z."/>
        </authorList>
    </citation>
    <scope>NUCLEOTIDE SEQUENCE [LARGE SCALE GENOMIC DNA]</scope>
    <source>
        <strain evidence="8 9">GZAAS20.1005</strain>
    </source>
</reference>
<keyword evidence="4" id="KW-0804">Transcription</keyword>
<dbReference type="OrthoDB" id="426882at2759"/>
<evidence type="ECO:0000313" key="9">
    <source>
        <dbReference type="Proteomes" id="UP000094569"/>
    </source>
</evidence>
<evidence type="ECO:0000259" key="7">
    <source>
        <dbReference type="Pfam" id="PF04082"/>
    </source>
</evidence>
<gene>
    <name evidence="8" type="ORF">SI65_09672</name>
</gene>
<dbReference type="Proteomes" id="UP000094569">
    <property type="component" value="Unassembled WGS sequence"/>
</dbReference>
<evidence type="ECO:0000256" key="4">
    <source>
        <dbReference type="ARBA" id="ARBA00023163"/>
    </source>
</evidence>
<keyword evidence="2" id="KW-0479">Metal-binding</keyword>
<evidence type="ECO:0000256" key="3">
    <source>
        <dbReference type="ARBA" id="ARBA00023015"/>
    </source>
</evidence>
<dbReference type="PANTHER" id="PTHR47338">
    <property type="entry name" value="ZN(II)2CYS6 TRANSCRIPTION FACTOR (EUROFUNG)-RELATED"/>
    <property type="match status" value="1"/>
</dbReference>